<dbReference type="Gene3D" id="3.10.200.10">
    <property type="entry name" value="Alpha carbonic anhydrase"/>
    <property type="match status" value="1"/>
</dbReference>
<organism evidence="8 9">
    <name type="scientific">Amblyomma americanum</name>
    <name type="common">Lone star tick</name>
    <dbReference type="NCBI Taxonomy" id="6943"/>
    <lineage>
        <taxon>Eukaryota</taxon>
        <taxon>Metazoa</taxon>
        <taxon>Ecdysozoa</taxon>
        <taxon>Arthropoda</taxon>
        <taxon>Chelicerata</taxon>
        <taxon>Arachnida</taxon>
        <taxon>Acari</taxon>
        <taxon>Parasitiformes</taxon>
        <taxon>Ixodida</taxon>
        <taxon>Ixodoidea</taxon>
        <taxon>Ixodidae</taxon>
        <taxon>Amblyomminae</taxon>
        <taxon>Amblyomma</taxon>
    </lineage>
</organism>
<evidence type="ECO:0000256" key="1">
    <source>
        <dbReference type="ARBA" id="ARBA00010718"/>
    </source>
</evidence>
<comment type="catalytic activity">
    <reaction evidence="6">
        <text>hydrogencarbonate + H(+) = CO2 + H2O</text>
        <dbReference type="Rhea" id="RHEA:10748"/>
        <dbReference type="ChEBI" id="CHEBI:15377"/>
        <dbReference type="ChEBI" id="CHEBI:15378"/>
        <dbReference type="ChEBI" id="CHEBI:16526"/>
        <dbReference type="ChEBI" id="CHEBI:17544"/>
        <dbReference type="EC" id="4.2.1.1"/>
    </reaction>
</comment>
<evidence type="ECO:0000313" key="9">
    <source>
        <dbReference type="Proteomes" id="UP001321473"/>
    </source>
</evidence>
<dbReference type="AlphaFoldDB" id="A0AAQ4D9J9"/>
<dbReference type="GO" id="GO:0008270">
    <property type="term" value="F:zinc ion binding"/>
    <property type="evidence" value="ECO:0007669"/>
    <property type="project" value="InterPro"/>
</dbReference>
<feature type="domain" description="Alpha-carbonic anhydrase" evidence="7">
    <location>
        <begin position="1"/>
        <end position="124"/>
    </location>
</feature>
<evidence type="ECO:0000256" key="4">
    <source>
        <dbReference type="ARBA" id="ARBA00022833"/>
    </source>
</evidence>
<keyword evidence="9" id="KW-1185">Reference proteome</keyword>
<proteinExistence type="inferred from homology"/>
<dbReference type="GO" id="GO:0004089">
    <property type="term" value="F:carbonate dehydratase activity"/>
    <property type="evidence" value="ECO:0007669"/>
    <property type="project" value="UniProtKB-EC"/>
</dbReference>
<dbReference type="InterPro" id="IPR001148">
    <property type="entry name" value="CA_dom"/>
</dbReference>
<reference evidence="8 9" key="1">
    <citation type="journal article" date="2023" name="Arcadia Sci">
        <title>De novo assembly of a long-read Amblyomma americanum tick genome.</title>
        <authorList>
            <person name="Chou S."/>
            <person name="Poskanzer K.E."/>
            <person name="Rollins M."/>
            <person name="Thuy-Boun P.S."/>
        </authorList>
    </citation>
    <scope>NUCLEOTIDE SEQUENCE [LARGE SCALE GENOMIC DNA]</scope>
    <source>
        <strain evidence="8">F_SG_1</strain>
        <tissue evidence="8">Salivary glands</tissue>
    </source>
</reference>
<dbReference type="PANTHER" id="PTHR18952:SF265">
    <property type="entry name" value="CARBONIC ANHYDRASE"/>
    <property type="match status" value="1"/>
</dbReference>
<comment type="caution">
    <text evidence="8">The sequence shown here is derived from an EMBL/GenBank/DDBJ whole genome shotgun (WGS) entry which is preliminary data.</text>
</comment>
<name>A0AAQ4D9J9_AMBAM</name>
<evidence type="ECO:0000313" key="8">
    <source>
        <dbReference type="EMBL" id="KAK8759139.1"/>
    </source>
</evidence>
<keyword evidence="3" id="KW-0479">Metal-binding</keyword>
<comment type="similarity">
    <text evidence="1">Belongs to the alpha-carbonic anhydrase family.</text>
</comment>
<dbReference type="Pfam" id="PF00194">
    <property type="entry name" value="Carb_anhydrase"/>
    <property type="match status" value="1"/>
</dbReference>
<sequence length="124" mass="13813">MSDNDCLQEANGLLVLVILLEEVEDNNQELVPFLYALQELSAQHGTRTISEFLVASLVPRSTVEYYIYPGSLTFPPCTERVINVVFQRTVPIGRKQTEARGIYAHFFLSVAHSGLPLCGVSISR</sequence>
<dbReference type="PROSITE" id="PS51144">
    <property type="entry name" value="ALPHA_CA_2"/>
    <property type="match status" value="1"/>
</dbReference>
<protein>
    <recommendedName>
        <fullName evidence="2">carbonic anhydrase</fullName>
        <ecNumber evidence="2">4.2.1.1</ecNumber>
    </recommendedName>
</protein>
<keyword evidence="4" id="KW-0862">Zinc</keyword>
<evidence type="ECO:0000256" key="3">
    <source>
        <dbReference type="ARBA" id="ARBA00022723"/>
    </source>
</evidence>
<dbReference type="InterPro" id="IPR036398">
    <property type="entry name" value="CA_dom_sf"/>
</dbReference>
<evidence type="ECO:0000256" key="6">
    <source>
        <dbReference type="ARBA" id="ARBA00048348"/>
    </source>
</evidence>
<evidence type="ECO:0000256" key="5">
    <source>
        <dbReference type="ARBA" id="ARBA00023239"/>
    </source>
</evidence>
<keyword evidence="5" id="KW-0456">Lyase</keyword>
<evidence type="ECO:0000259" key="7">
    <source>
        <dbReference type="PROSITE" id="PS51144"/>
    </source>
</evidence>
<dbReference type="EMBL" id="JARKHS020033389">
    <property type="protein sequence ID" value="KAK8759139.1"/>
    <property type="molecule type" value="Genomic_DNA"/>
</dbReference>
<gene>
    <name evidence="8" type="ORF">V5799_003237</name>
</gene>
<evidence type="ECO:0000256" key="2">
    <source>
        <dbReference type="ARBA" id="ARBA00012925"/>
    </source>
</evidence>
<dbReference type="InterPro" id="IPR023561">
    <property type="entry name" value="Carbonic_anhydrase_a-class"/>
</dbReference>
<dbReference type="EC" id="4.2.1.1" evidence="2"/>
<dbReference type="SUPFAM" id="SSF51069">
    <property type="entry name" value="Carbonic anhydrase"/>
    <property type="match status" value="1"/>
</dbReference>
<accession>A0AAQ4D9J9</accession>
<dbReference type="PANTHER" id="PTHR18952">
    <property type="entry name" value="CARBONIC ANHYDRASE"/>
    <property type="match status" value="1"/>
</dbReference>
<dbReference type="Proteomes" id="UP001321473">
    <property type="component" value="Unassembled WGS sequence"/>
</dbReference>